<keyword evidence="1" id="KW-0433">Leucine-rich repeat</keyword>
<dbReference type="PANTHER" id="PTHR10947">
    <property type="entry name" value="PHENYLALANYL-TRNA SYNTHETASE BETA CHAIN AND LEUCINE-RICH REPEAT-CONTAINING PROTEIN 47"/>
    <property type="match status" value="1"/>
</dbReference>
<keyword evidence="2" id="KW-0677">Repeat</keyword>
<dbReference type="InterPro" id="IPR005146">
    <property type="entry name" value="B3/B4_tRNA-bd"/>
</dbReference>
<dbReference type="WBParaSite" id="L893_g33555.t1">
    <property type="protein sequence ID" value="L893_g33555.t1"/>
    <property type="gene ID" value="L893_g33555"/>
</dbReference>
<sequence length="527" mass="59121">MSRKELLFWPEIAECVEKSRCEIVLQAEHIPDLLQRDPPVPDEEIQRILFHKDSPLNFVKWKGLPLRGLSADIANLSHLTQLVLEDNGLKSIPAEIGKCTNLKLVDLTRNQLTELPATMKELVHLESLILSNNQLTDSGLFDMSALIDLHVLDISNNKLDSIPESLYRLESSQLLTLLLNDNDIRTIPEGIEGFAAHLRVLNLSKNHLIPTPYVLKELHKLKTLNLTDNKFEDRRFQKLVNDKRTALPSVSIEYLAKRAPKPKAGGAQKKGKKASESEAAPPVVNGRELVVKIGVSPSVKRIDTVADVRPHIVCCILRNLNLSGDNLKKFLAVQNKIHDTLCANRTLSSIGTHDMEKFKFPLNYIAIEPADLKIHPLGRKSRVSAKELIDRLTTEAENIRKQQKRNTYSSVHKYLNLVKNYALYPCVIDAEGLVMSLAPVTNSETTKLSPNEDCNVFVEVTSGESAQHCRQVMDRLIFDTIESIGGTISVEQVKVTFEDGQLFTAYPDKNDLQGQPEVVVRREVSNP</sequence>
<dbReference type="InterPro" id="IPR003591">
    <property type="entry name" value="Leu-rich_rpt_typical-subtyp"/>
</dbReference>
<keyword evidence="5" id="KW-1185">Reference proteome</keyword>
<dbReference type="Pfam" id="PF13855">
    <property type="entry name" value="LRR_8"/>
    <property type="match status" value="1"/>
</dbReference>
<dbReference type="GO" id="GO:0003723">
    <property type="term" value="F:RNA binding"/>
    <property type="evidence" value="ECO:0007669"/>
    <property type="project" value="InterPro"/>
</dbReference>
<feature type="domain" description="B3/B4 tRNA-binding" evidence="4">
    <location>
        <begin position="308"/>
        <end position="486"/>
    </location>
</feature>
<evidence type="ECO:0000313" key="5">
    <source>
        <dbReference type="Proteomes" id="UP000095287"/>
    </source>
</evidence>
<proteinExistence type="predicted"/>
<evidence type="ECO:0000259" key="4">
    <source>
        <dbReference type="SMART" id="SM00873"/>
    </source>
</evidence>
<dbReference type="Pfam" id="PF00560">
    <property type="entry name" value="LRR_1"/>
    <property type="match status" value="1"/>
</dbReference>
<evidence type="ECO:0000256" key="2">
    <source>
        <dbReference type="ARBA" id="ARBA00022737"/>
    </source>
</evidence>
<dbReference type="InterPro" id="IPR001611">
    <property type="entry name" value="Leu-rich_rpt"/>
</dbReference>
<evidence type="ECO:0000313" key="6">
    <source>
        <dbReference type="WBParaSite" id="L893_g33555.t1"/>
    </source>
</evidence>
<dbReference type="PANTHER" id="PTHR10947:SF3">
    <property type="entry name" value="LEUCINE-RICH REPEAT-CONTAINING PROTEIN 47"/>
    <property type="match status" value="1"/>
</dbReference>
<dbReference type="InterPro" id="IPR020825">
    <property type="entry name" value="Phe-tRNA_synthase-like_B3/B4"/>
</dbReference>
<dbReference type="InterPro" id="IPR032675">
    <property type="entry name" value="LRR_dom_sf"/>
</dbReference>
<evidence type="ECO:0000256" key="3">
    <source>
        <dbReference type="SAM" id="MobiDB-lite"/>
    </source>
</evidence>
<dbReference type="AlphaFoldDB" id="A0A1I8A6P1"/>
<feature type="region of interest" description="Disordered" evidence="3">
    <location>
        <begin position="261"/>
        <end position="280"/>
    </location>
</feature>
<dbReference type="Gene3D" id="3.80.10.10">
    <property type="entry name" value="Ribonuclease Inhibitor"/>
    <property type="match status" value="2"/>
</dbReference>
<dbReference type="GO" id="GO:0004826">
    <property type="term" value="F:phenylalanine-tRNA ligase activity"/>
    <property type="evidence" value="ECO:0007669"/>
    <property type="project" value="InterPro"/>
</dbReference>
<dbReference type="PROSITE" id="PS51450">
    <property type="entry name" value="LRR"/>
    <property type="match status" value="1"/>
</dbReference>
<evidence type="ECO:0000256" key="1">
    <source>
        <dbReference type="ARBA" id="ARBA00022614"/>
    </source>
</evidence>
<dbReference type="InterPro" id="IPR045060">
    <property type="entry name" value="Phe-tRNA-ligase_IIc_bsu"/>
</dbReference>
<dbReference type="Proteomes" id="UP000095287">
    <property type="component" value="Unplaced"/>
</dbReference>
<organism evidence="5 6">
    <name type="scientific">Steinernema glaseri</name>
    <dbReference type="NCBI Taxonomy" id="37863"/>
    <lineage>
        <taxon>Eukaryota</taxon>
        <taxon>Metazoa</taxon>
        <taxon>Ecdysozoa</taxon>
        <taxon>Nematoda</taxon>
        <taxon>Chromadorea</taxon>
        <taxon>Rhabditida</taxon>
        <taxon>Tylenchina</taxon>
        <taxon>Panagrolaimomorpha</taxon>
        <taxon>Strongyloidoidea</taxon>
        <taxon>Steinernematidae</taxon>
        <taxon>Steinernema</taxon>
    </lineage>
</organism>
<name>A0A1I8A6P1_9BILA</name>
<dbReference type="SMART" id="SM00873">
    <property type="entry name" value="B3_4"/>
    <property type="match status" value="1"/>
</dbReference>
<dbReference type="GO" id="GO:0006432">
    <property type="term" value="P:phenylalanyl-tRNA aminoacylation"/>
    <property type="evidence" value="ECO:0007669"/>
    <property type="project" value="InterPro"/>
</dbReference>
<protein>
    <submittedName>
        <fullName evidence="6">B3_4 domain-containing protein</fullName>
    </submittedName>
</protein>
<dbReference type="SMART" id="SM00369">
    <property type="entry name" value="LRR_TYP"/>
    <property type="match status" value="5"/>
</dbReference>
<dbReference type="Gene3D" id="3.50.40.10">
    <property type="entry name" value="Phenylalanyl-trna Synthetase, Chain B, domain 3"/>
    <property type="match status" value="1"/>
</dbReference>
<dbReference type="SUPFAM" id="SSF52058">
    <property type="entry name" value="L domain-like"/>
    <property type="match status" value="1"/>
</dbReference>
<accession>A0A1I8A6P1</accession>
<reference evidence="6" key="1">
    <citation type="submission" date="2016-11" db="UniProtKB">
        <authorList>
            <consortium name="WormBaseParasite"/>
        </authorList>
    </citation>
    <scope>IDENTIFICATION</scope>
</reference>